<protein>
    <submittedName>
        <fullName evidence="1">Uncharacterized protein</fullName>
    </submittedName>
</protein>
<dbReference type="PATRIC" id="fig|1401659.3.peg.1542"/>
<dbReference type="KEGG" id="csi:P262_02183"/>
<name>V5TZC1_9ENTR</name>
<dbReference type="HOGENOM" id="CLU_3268834_0_0_6"/>
<evidence type="ECO:0000313" key="2">
    <source>
        <dbReference type="Proteomes" id="UP000018545"/>
    </source>
</evidence>
<proteinExistence type="predicted"/>
<dbReference type="EMBL" id="CP006731">
    <property type="protein sequence ID" value="AHB69914.1"/>
    <property type="molecule type" value="Genomic_DNA"/>
</dbReference>
<gene>
    <name evidence="1" type="ORF">P262_02183</name>
</gene>
<dbReference type="Proteomes" id="UP000018545">
    <property type="component" value="Chromosome"/>
</dbReference>
<reference evidence="1 2" key="1">
    <citation type="journal article" date="2014" name="Genome Announc.">
        <title>Complete Genome Sequence of Cronobacter sakazakii Strain CMCC 45402.</title>
        <authorList>
            <person name="Zhao Z."/>
            <person name="Wang L."/>
            <person name="Wang B."/>
            <person name="Liang H."/>
            <person name="Ye Q."/>
            <person name="Zeng M."/>
        </authorList>
    </citation>
    <scope>NUCLEOTIDE SEQUENCE [LARGE SCALE GENOMIC DNA]</scope>
    <source>
        <strain evidence="2">45402</strain>
    </source>
</reference>
<evidence type="ECO:0000313" key="1">
    <source>
        <dbReference type="EMBL" id="AHB69914.1"/>
    </source>
</evidence>
<accession>V5TZC1</accession>
<dbReference type="AlphaFoldDB" id="V5TZC1"/>
<organism evidence="1 2">
    <name type="scientific">Cronobacter malonaticus</name>
    <dbReference type="NCBI Taxonomy" id="413503"/>
    <lineage>
        <taxon>Bacteria</taxon>
        <taxon>Pseudomonadati</taxon>
        <taxon>Pseudomonadota</taxon>
        <taxon>Gammaproteobacteria</taxon>
        <taxon>Enterobacterales</taxon>
        <taxon>Enterobacteriaceae</taxon>
        <taxon>Cronobacter</taxon>
    </lineage>
</organism>
<sequence length="41" mass="4825">MSAPKEARILRRWRFSHSKNSAKANLDQFPRRRVGVEALML</sequence>